<evidence type="ECO:0000313" key="1">
    <source>
        <dbReference type="EMBL" id="KAA8568761.1"/>
    </source>
</evidence>
<gene>
    <name evidence="1" type="ORF">EYC84_007755</name>
</gene>
<comment type="caution">
    <text evidence="1">The sequence shown here is derived from an EMBL/GenBank/DDBJ whole genome shotgun (WGS) entry which is preliminary data.</text>
</comment>
<name>A0A5M9JHI7_MONFR</name>
<reference evidence="1 2" key="1">
    <citation type="submission" date="2019-06" db="EMBL/GenBank/DDBJ databases">
        <title>Genome Sequence of the Brown Rot Fungal Pathogen Monilinia fructicola.</title>
        <authorList>
            <person name="De Miccolis Angelini R.M."/>
            <person name="Landi L."/>
            <person name="Abate D."/>
            <person name="Pollastro S."/>
            <person name="Romanazzi G."/>
            <person name="Faretra F."/>
        </authorList>
    </citation>
    <scope>NUCLEOTIDE SEQUENCE [LARGE SCALE GENOMIC DNA]</scope>
    <source>
        <strain evidence="1 2">Mfrc123</strain>
    </source>
</reference>
<sequence>MFSFMNTVTYVALFEGPLGGAGYLTICLRISFVEDRSVHGYANCKFMSGGWEHQKWHWDGSELHWFFNDGRFTLDEDIINGYYE</sequence>
<dbReference type="EMBL" id="VICG01000009">
    <property type="protein sequence ID" value="KAA8568761.1"/>
    <property type="molecule type" value="Genomic_DNA"/>
</dbReference>
<protein>
    <submittedName>
        <fullName evidence="1">Uncharacterized protein</fullName>
    </submittedName>
</protein>
<dbReference type="Proteomes" id="UP000322873">
    <property type="component" value="Unassembled WGS sequence"/>
</dbReference>
<dbReference type="AlphaFoldDB" id="A0A5M9JHI7"/>
<accession>A0A5M9JHI7</accession>
<evidence type="ECO:0000313" key="2">
    <source>
        <dbReference type="Proteomes" id="UP000322873"/>
    </source>
</evidence>
<keyword evidence="2" id="KW-1185">Reference proteome</keyword>
<proteinExistence type="predicted"/>
<organism evidence="1 2">
    <name type="scientific">Monilinia fructicola</name>
    <name type="common">Brown rot fungus</name>
    <name type="synonym">Ciboria fructicola</name>
    <dbReference type="NCBI Taxonomy" id="38448"/>
    <lineage>
        <taxon>Eukaryota</taxon>
        <taxon>Fungi</taxon>
        <taxon>Dikarya</taxon>
        <taxon>Ascomycota</taxon>
        <taxon>Pezizomycotina</taxon>
        <taxon>Leotiomycetes</taxon>
        <taxon>Helotiales</taxon>
        <taxon>Sclerotiniaceae</taxon>
        <taxon>Monilinia</taxon>
    </lineage>
</organism>